<feature type="domain" description="DUF4371" evidence="2">
    <location>
        <begin position="230"/>
        <end position="404"/>
    </location>
</feature>
<sequence>MEQGEEPQKTKRSGPVIAGADCSIKSPSDQCCQDGSAPTKRRKTQGSNSNEKNCSTNSRPSEECCKDMNASRETTMSKDFSTEPMNFVDELLKKPFQNMTFQERLEVKRLGPHQPHIVIKQSSKERGKEINRKFSQQWFEKKKWLCASISKSALFCFPCLLFGGDAPWTKSGVTDIKHLPDKIKKHEACTTHIENCLKLGTFGTVDIGTQVNRTFLISIRKHNEEVDRNRHILSKLIDCIRFCGAFELSLCGTEKSEWSSKNGVYLELVDFVACIDTAMEQHLKTSAVFKGIFKTIQNELLDCMFDVIRQVILQEIKEAEFIAVQVNEITNMVIRTQSALVYRYIHKNKVIERFFGFTALEGSYAETTAASVLENLTMVFPEPNDKKRLIAQSYDGISMRHGESGGLQTKVKDIYPNAHYVHCYAHQLEFIIQQVASKITPVRVFFCGLSAMAAYFSQSQQKTAVLNEVLGSRRPRVASVRLNFNIRTVNVVFELKQDLIDCFKAILSCAQHFDTASVSEAKSYARLLEDREFLYFLYLFCDIMTYVDLLYSQLQRRDIDNVLISKVTSDFTSSIQKISDSIESIEGRLPEVSAHVQHSREDIATLNQIGKLVCDIVIAHVKERFAFSSHLVSATLFAPELFDKYLLRFPFKTLDETVNKYPMLNKEKLRTELDIIYRNRKFHCCSGAVDLFLFLVRNNIDDAFSETCTLLKILITTPMTTSEPVRCFPTLKKIKTFLRSAVTEDRLNALAMLAIEKQLINDIPQFNNQIIEKFAASKSYGAHFTYKSC</sequence>
<dbReference type="AlphaFoldDB" id="A0AAD1WS50"/>
<evidence type="ECO:0000259" key="2">
    <source>
        <dbReference type="Pfam" id="PF14291"/>
    </source>
</evidence>
<dbReference type="InterPro" id="IPR025398">
    <property type="entry name" value="DUF4371"/>
</dbReference>
<dbReference type="PANTHER" id="PTHR45749">
    <property type="match status" value="1"/>
</dbReference>
<name>A0AAD1WS50_PELCU</name>
<dbReference type="PANTHER" id="PTHR45749:SF28">
    <property type="entry name" value="ZINC FINGER MYM-TYPE PROTEIN 1-LIKE-RELATED"/>
    <property type="match status" value="1"/>
</dbReference>
<proteinExistence type="predicted"/>
<feature type="compositionally biased region" description="Polar residues" evidence="1">
    <location>
        <begin position="45"/>
        <end position="59"/>
    </location>
</feature>
<reference evidence="3" key="1">
    <citation type="submission" date="2022-03" db="EMBL/GenBank/DDBJ databases">
        <authorList>
            <person name="Alioto T."/>
            <person name="Alioto T."/>
            <person name="Gomez Garrido J."/>
        </authorList>
    </citation>
    <scope>NUCLEOTIDE SEQUENCE</scope>
</reference>
<keyword evidence="4" id="KW-1185">Reference proteome</keyword>
<organism evidence="3 4">
    <name type="scientific">Pelobates cultripes</name>
    <name type="common">Western spadefoot toad</name>
    <dbReference type="NCBI Taxonomy" id="61616"/>
    <lineage>
        <taxon>Eukaryota</taxon>
        <taxon>Metazoa</taxon>
        <taxon>Chordata</taxon>
        <taxon>Craniata</taxon>
        <taxon>Vertebrata</taxon>
        <taxon>Euteleostomi</taxon>
        <taxon>Amphibia</taxon>
        <taxon>Batrachia</taxon>
        <taxon>Anura</taxon>
        <taxon>Pelobatoidea</taxon>
        <taxon>Pelobatidae</taxon>
        <taxon>Pelobates</taxon>
    </lineage>
</organism>
<dbReference type="Pfam" id="PF14291">
    <property type="entry name" value="DUF4371"/>
    <property type="match status" value="1"/>
</dbReference>
<evidence type="ECO:0000313" key="3">
    <source>
        <dbReference type="EMBL" id="CAH2321052.1"/>
    </source>
</evidence>
<accession>A0AAD1WS50</accession>
<dbReference type="Proteomes" id="UP001295444">
    <property type="component" value="Chromosome 11"/>
</dbReference>
<protein>
    <recommendedName>
        <fullName evidence="2">DUF4371 domain-containing protein</fullName>
    </recommendedName>
</protein>
<evidence type="ECO:0000256" key="1">
    <source>
        <dbReference type="SAM" id="MobiDB-lite"/>
    </source>
</evidence>
<gene>
    <name evidence="3" type="ORF">PECUL_23A041775</name>
</gene>
<evidence type="ECO:0000313" key="4">
    <source>
        <dbReference type="Proteomes" id="UP001295444"/>
    </source>
</evidence>
<dbReference type="EMBL" id="OW240922">
    <property type="protein sequence ID" value="CAH2321052.1"/>
    <property type="molecule type" value="Genomic_DNA"/>
</dbReference>
<feature type="region of interest" description="Disordered" evidence="1">
    <location>
        <begin position="1"/>
        <end position="65"/>
    </location>
</feature>